<gene>
    <name evidence="1" type="ORF">BSTOLATCC_MIC46530</name>
</gene>
<evidence type="ECO:0000313" key="2">
    <source>
        <dbReference type="Proteomes" id="UP001162131"/>
    </source>
</evidence>
<protein>
    <submittedName>
        <fullName evidence="1">Uncharacterized protein</fullName>
    </submittedName>
</protein>
<sequence length="230" mass="26806">MSLLFVQISSLGHSKWFICPNTITIATLKKRYERRLALTNPTIIFLYDPSSRGSSHIIPDDNMQLSEFRYEGNVLRLFVLIRFSSRSLINIKCKTNFGLPFSIDVYPDHQLLQLRDLIFKKFPEWNDVDDIEFRNSNGRIEDISKKIIHIALEYRKLELKVCLISEPRYIQNHSSREANKEKIMELDINCEVIKSWENANYKNSFEEAPTEAVLENIGSAPEDLIGYLCL</sequence>
<comment type="caution">
    <text evidence="1">The sequence shown here is derived from an EMBL/GenBank/DDBJ whole genome shotgun (WGS) entry which is preliminary data.</text>
</comment>
<reference evidence="1" key="1">
    <citation type="submission" date="2021-09" db="EMBL/GenBank/DDBJ databases">
        <authorList>
            <consortium name="AG Swart"/>
            <person name="Singh M."/>
            <person name="Singh A."/>
            <person name="Seah K."/>
            <person name="Emmerich C."/>
        </authorList>
    </citation>
    <scope>NUCLEOTIDE SEQUENCE</scope>
    <source>
        <strain evidence="1">ATCC30299</strain>
    </source>
</reference>
<organism evidence="1 2">
    <name type="scientific">Blepharisma stoltei</name>
    <dbReference type="NCBI Taxonomy" id="1481888"/>
    <lineage>
        <taxon>Eukaryota</taxon>
        <taxon>Sar</taxon>
        <taxon>Alveolata</taxon>
        <taxon>Ciliophora</taxon>
        <taxon>Postciliodesmatophora</taxon>
        <taxon>Heterotrichea</taxon>
        <taxon>Heterotrichida</taxon>
        <taxon>Blepharismidae</taxon>
        <taxon>Blepharisma</taxon>
    </lineage>
</organism>
<evidence type="ECO:0000313" key="1">
    <source>
        <dbReference type="EMBL" id="CAG9328533.1"/>
    </source>
</evidence>
<name>A0AAU9JUD3_9CILI</name>
<dbReference type="AlphaFoldDB" id="A0AAU9JUD3"/>
<accession>A0AAU9JUD3</accession>
<dbReference type="Proteomes" id="UP001162131">
    <property type="component" value="Unassembled WGS sequence"/>
</dbReference>
<dbReference type="EMBL" id="CAJZBQ010000046">
    <property type="protein sequence ID" value="CAG9328533.1"/>
    <property type="molecule type" value="Genomic_DNA"/>
</dbReference>
<proteinExistence type="predicted"/>
<keyword evidence="2" id="KW-1185">Reference proteome</keyword>